<organism evidence="1 2">
    <name type="scientific">Melastoma candidum</name>
    <dbReference type="NCBI Taxonomy" id="119954"/>
    <lineage>
        <taxon>Eukaryota</taxon>
        <taxon>Viridiplantae</taxon>
        <taxon>Streptophyta</taxon>
        <taxon>Embryophyta</taxon>
        <taxon>Tracheophyta</taxon>
        <taxon>Spermatophyta</taxon>
        <taxon>Magnoliopsida</taxon>
        <taxon>eudicotyledons</taxon>
        <taxon>Gunneridae</taxon>
        <taxon>Pentapetalae</taxon>
        <taxon>rosids</taxon>
        <taxon>malvids</taxon>
        <taxon>Myrtales</taxon>
        <taxon>Melastomataceae</taxon>
        <taxon>Melastomatoideae</taxon>
        <taxon>Melastomateae</taxon>
        <taxon>Melastoma</taxon>
    </lineage>
</organism>
<keyword evidence="2" id="KW-1185">Reference proteome</keyword>
<comment type="caution">
    <text evidence="1">The sequence shown here is derived from an EMBL/GenBank/DDBJ whole genome shotgun (WGS) entry which is preliminary data.</text>
</comment>
<sequence length="269" mass="31284">MRWWKNGLLLRGPSAAASTLRRKHPMSATSPLLLLRLTRSTFSYSRSFPNTCHASLSFSSYYSCQQRPESQTSPCECWNCGSSFSSVRTTPSLVCKSCRSVQPVDYSIDYFRIFGIEKRYEIEDLDALEGKYKEWQKKLHPDLVHSKSQRERDYAAEQSARVIEAYHTLSKPLSRAIYILKLEGVNINEEETVTDPELLSEIMEIREAVEESADSQALMQIHNQMEAHIKHWSEKFGNLLQDRKFDDCQDCIRRMKYYSRTSEEIVKKL</sequence>
<evidence type="ECO:0000313" key="2">
    <source>
        <dbReference type="Proteomes" id="UP001057402"/>
    </source>
</evidence>
<name>A0ACB9QUQ4_9MYRT</name>
<reference evidence="2" key="1">
    <citation type="journal article" date="2023" name="Front. Plant Sci.">
        <title>Chromosomal-level genome assembly of Melastoma candidum provides insights into trichome evolution.</title>
        <authorList>
            <person name="Zhong Y."/>
            <person name="Wu W."/>
            <person name="Sun C."/>
            <person name="Zou P."/>
            <person name="Liu Y."/>
            <person name="Dai S."/>
            <person name="Zhou R."/>
        </authorList>
    </citation>
    <scope>NUCLEOTIDE SEQUENCE [LARGE SCALE GENOMIC DNA]</scope>
</reference>
<dbReference type="Proteomes" id="UP001057402">
    <property type="component" value="Chromosome 5"/>
</dbReference>
<evidence type="ECO:0000313" key="1">
    <source>
        <dbReference type="EMBL" id="KAI4369139.1"/>
    </source>
</evidence>
<gene>
    <name evidence="1" type="ORF">MLD38_017622</name>
</gene>
<protein>
    <submittedName>
        <fullName evidence="1">Uncharacterized protein</fullName>
    </submittedName>
</protein>
<accession>A0ACB9QUQ4</accession>
<dbReference type="EMBL" id="CM042884">
    <property type="protein sequence ID" value="KAI4369139.1"/>
    <property type="molecule type" value="Genomic_DNA"/>
</dbReference>
<proteinExistence type="predicted"/>